<sequence>MRRRGRVKLIGILMLAVFASLLLSSCSSDQPSVFHTTSDTAAASGEDAQRIPWDYRIVEGTVGDLIGSDMTVLPDNTLLPNDGNYATGAKIWTLQFMSADMVTNETGSNEVKLSAWNTLKSYPDQTKAKADLDNLKISLKTNVPLVGVYKTEYQGKTRNFAVLTLPSGNQLKQPIDEDRYKALKSVTKVMIMVEEVHDYSDYDMVYAKFRGWA</sequence>
<keyword evidence="3" id="KW-1185">Reference proteome</keyword>
<evidence type="ECO:0000256" key="1">
    <source>
        <dbReference type="SAM" id="SignalP"/>
    </source>
</evidence>
<reference evidence="2 3" key="1">
    <citation type="submission" date="2021-07" db="EMBL/GenBank/DDBJ databases">
        <title>Paenibacillus radiodurans sp. nov., isolated from the southeastern edge of Tengger Desert.</title>
        <authorList>
            <person name="Zhang G."/>
        </authorList>
    </citation>
    <scope>NUCLEOTIDE SEQUENCE [LARGE SCALE GENOMIC DNA]</scope>
    <source>
        <strain evidence="2 3">CCM 7311</strain>
    </source>
</reference>
<comment type="caution">
    <text evidence="2">The sequence shown here is derived from an EMBL/GenBank/DDBJ whole genome shotgun (WGS) entry which is preliminary data.</text>
</comment>
<evidence type="ECO:0000313" key="2">
    <source>
        <dbReference type="EMBL" id="MBW7460317.1"/>
    </source>
</evidence>
<keyword evidence="1" id="KW-0732">Signal</keyword>
<accession>A0ABS7CHM4</accession>
<dbReference type="EMBL" id="JAHZIK010002152">
    <property type="protein sequence ID" value="MBW7460317.1"/>
    <property type="molecule type" value="Genomic_DNA"/>
</dbReference>
<proteinExistence type="predicted"/>
<evidence type="ECO:0000313" key="3">
    <source>
        <dbReference type="Proteomes" id="UP001519887"/>
    </source>
</evidence>
<protein>
    <submittedName>
        <fullName evidence="2">Signal peptide protein</fullName>
    </submittedName>
</protein>
<gene>
    <name evidence="2" type="ORF">K0U00_40270</name>
</gene>
<dbReference type="Proteomes" id="UP001519887">
    <property type="component" value="Unassembled WGS sequence"/>
</dbReference>
<dbReference type="PROSITE" id="PS51257">
    <property type="entry name" value="PROKAR_LIPOPROTEIN"/>
    <property type="match status" value="1"/>
</dbReference>
<name>A0ABS7CHM4_9BACL</name>
<organism evidence="2 3">
    <name type="scientific">Paenibacillus sepulcri</name>
    <dbReference type="NCBI Taxonomy" id="359917"/>
    <lineage>
        <taxon>Bacteria</taxon>
        <taxon>Bacillati</taxon>
        <taxon>Bacillota</taxon>
        <taxon>Bacilli</taxon>
        <taxon>Bacillales</taxon>
        <taxon>Paenibacillaceae</taxon>
        <taxon>Paenibacillus</taxon>
    </lineage>
</organism>
<feature type="chain" id="PRO_5045565674" evidence="1">
    <location>
        <begin position="30"/>
        <end position="213"/>
    </location>
</feature>
<feature type="signal peptide" evidence="1">
    <location>
        <begin position="1"/>
        <end position="29"/>
    </location>
</feature>